<evidence type="ECO:0000313" key="3">
    <source>
        <dbReference type="EMBL" id="GJT12104.1"/>
    </source>
</evidence>
<organism evidence="3 4">
    <name type="scientific">Tanacetum coccineum</name>
    <dbReference type="NCBI Taxonomy" id="301880"/>
    <lineage>
        <taxon>Eukaryota</taxon>
        <taxon>Viridiplantae</taxon>
        <taxon>Streptophyta</taxon>
        <taxon>Embryophyta</taxon>
        <taxon>Tracheophyta</taxon>
        <taxon>Spermatophyta</taxon>
        <taxon>Magnoliopsida</taxon>
        <taxon>eudicotyledons</taxon>
        <taxon>Gunneridae</taxon>
        <taxon>Pentapetalae</taxon>
        <taxon>asterids</taxon>
        <taxon>campanulids</taxon>
        <taxon>Asterales</taxon>
        <taxon>Asteraceae</taxon>
        <taxon>Asteroideae</taxon>
        <taxon>Anthemideae</taxon>
        <taxon>Anthemidinae</taxon>
        <taxon>Tanacetum</taxon>
    </lineage>
</organism>
<evidence type="ECO:0000256" key="2">
    <source>
        <dbReference type="SAM" id="SignalP"/>
    </source>
</evidence>
<reference evidence="3" key="1">
    <citation type="journal article" date="2022" name="Int. J. Mol. Sci.">
        <title>Draft Genome of Tanacetum Coccineum: Genomic Comparison of Closely Related Tanacetum-Family Plants.</title>
        <authorList>
            <person name="Yamashiro T."/>
            <person name="Shiraishi A."/>
            <person name="Nakayama K."/>
            <person name="Satake H."/>
        </authorList>
    </citation>
    <scope>NUCLEOTIDE SEQUENCE</scope>
</reference>
<feature type="signal peptide" evidence="2">
    <location>
        <begin position="1"/>
        <end position="15"/>
    </location>
</feature>
<protein>
    <submittedName>
        <fullName evidence="3">Uncharacterized protein</fullName>
    </submittedName>
</protein>
<feature type="region of interest" description="Disordered" evidence="1">
    <location>
        <begin position="73"/>
        <end position="97"/>
    </location>
</feature>
<reference evidence="3" key="2">
    <citation type="submission" date="2022-01" db="EMBL/GenBank/DDBJ databases">
        <authorList>
            <person name="Yamashiro T."/>
            <person name="Shiraishi A."/>
            <person name="Satake H."/>
            <person name="Nakayama K."/>
        </authorList>
    </citation>
    <scope>NUCLEOTIDE SEQUENCE</scope>
</reference>
<keyword evidence="4" id="KW-1185">Reference proteome</keyword>
<name>A0ABQ5BF43_9ASTR</name>
<sequence length="211" mass="23506">MSLSIILMFVRGLFAPPTIDLSSSGLKEFQQPEFEGYGVKVNKSVSENSSNEIKKTTGALIIEDWVSDCDEDESEEMVSDNVQHKSKPKPEQTKQPRKITVLTKSGIVPISTARQRSSRAAAPLSAARPINKAHDVYYALKYDWKDSLHQTKSVKHIGKSKEVRTLRYLSLVVPMTKVGDEAVHKELGDRMERASTTASSLEAEQDNDNIN</sequence>
<feature type="region of interest" description="Disordered" evidence="1">
    <location>
        <begin position="189"/>
        <end position="211"/>
    </location>
</feature>
<dbReference type="EMBL" id="BQNB010013121">
    <property type="protein sequence ID" value="GJT12104.1"/>
    <property type="molecule type" value="Genomic_DNA"/>
</dbReference>
<proteinExistence type="predicted"/>
<evidence type="ECO:0000256" key="1">
    <source>
        <dbReference type="SAM" id="MobiDB-lite"/>
    </source>
</evidence>
<feature type="chain" id="PRO_5045905429" evidence="2">
    <location>
        <begin position="16"/>
        <end position="211"/>
    </location>
</feature>
<evidence type="ECO:0000313" key="4">
    <source>
        <dbReference type="Proteomes" id="UP001151760"/>
    </source>
</evidence>
<keyword evidence="2" id="KW-0732">Signal</keyword>
<gene>
    <name evidence="3" type="ORF">Tco_0859146</name>
</gene>
<comment type="caution">
    <text evidence="3">The sequence shown here is derived from an EMBL/GenBank/DDBJ whole genome shotgun (WGS) entry which is preliminary data.</text>
</comment>
<dbReference type="Proteomes" id="UP001151760">
    <property type="component" value="Unassembled WGS sequence"/>
</dbReference>
<accession>A0ABQ5BF43</accession>